<evidence type="ECO:0000313" key="7">
    <source>
        <dbReference type="EMBL" id="MBB5336256.1"/>
    </source>
</evidence>
<dbReference type="PIRSF" id="PIRSF006060">
    <property type="entry name" value="AA_transporter"/>
    <property type="match status" value="1"/>
</dbReference>
<protein>
    <submittedName>
        <fullName evidence="7">Amino acid efflux transporter</fullName>
    </submittedName>
</protein>
<feature type="transmembrane region" description="Helical" evidence="6">
    <location>
        <begin position="182"/>
        <end position="203"/>
    </location>
</feature>
<dbReference type="InterPro" id="IPR002293">
    <property type="entry name" value="AA/rel_permease1"/>
</dbReference>
<feature type="transmembrane region" description="Helical" evidence="6">
    <location>
        <begin position="117"/>
        <end position="140"/>
    </location>
</feature>
<sequence length="420" mass="46278">MQTSTTLKKSLSWLQGSAITIGSVIGAGILVLPALTAQIAGPGALLSWFFMGILSLPMISIIGIMSAKYPNAGGISTYADQGINSYCGQLSSLFFVGAMPFGMPITSLIGTTYLGAFLGWSSGMNHLAAAILITLAILFNYRGIKFSGMTQLIFVLFILFILLFAIYTSLPHIHHTAFTPFFLHGFIPVLKSISLIFFAFTGWEIISNLAEEFKNPQRDIPLSLGISAIVINFLYIAIIIAIIGSEVYLKASPFTAMLTLFSFGSGNLAAGIIGILGCLACYCPVHTFFAGFSRVIYAQAREHHLPAIFAQLHPRFQTPANALLSFLPICYLMLFLSYFFSWNLQMFISIPCTNFLMVYTLGLLGAARMLKNYKFKILAYLSCIITGILFLFMGWYILYPLLITIIFSIKYSHFLVPKRI</sequence>
<evidence type="ECO:0000313" key="8">
    <source>
        <dbReference type="Proteomes" id="UP000559117"/>
    </source>
</evidence>
<keyword evidence="2" id="KW-1003">Cell membrane</keyword>
<dbReference type="InterPro" id="IPR050367">
    <property type="entry name" value="APC_superfamily"/>
</dbReference>
<keyword evidence="5 6" id="KW-0472">Membrane</keyword>
<dbReference type="GO" id="GO:0022857">
    <property type="term" value="F:transmembrane transporter activity"/>
    <property type="evidence" value="ECO:0007669"/>
    <property type="project" value="InterPro"/>
</dbReference>
<name>A0A840UGK7_9FIRM</name>
<organism evidence="7 8">
    <name type="scientific">Pectinatus brassicae</name>
    <dbReference type="NCBI Taxonomy" id="862415"/>
    <lineage>
        <taxon>Bacteria</taxon>
        <taxon>Bacillati</taxon>
        <taxon>Bacillota</taxon>
        <taxon>Negativicutes</taxon>
        <taxon>Selenomonadales</taxon>
        <taxon>Selenomonadaceae</taxon>
        <taxon>Pectinatus</taxon>
    </lineage>
</organism>
<feature type="transmembrane region" description="Helical" evidence="6">
    <location>
        <begin position="378"/>
        <end position="409"/>
    </location>
</feature>
<feature type="transmembrane region" description="Helical" evidence="6">
    <location>
        <begin position="318"/>
        <end position="340"/>
    </location>
</feature>
<dbReference type="Proteomes" id="UP000559117">
    <property type="component" value="Unassembled WGS sequence"/>
</dbReference>
<feature type="transmembrane region" description="Helical" evidence="6">
    <location>
        <begin position="268"/>
        <end position="297"/>
    </location>
</feature>
<accession>A0A840UGK7</accession>
<keyword evidence="8" id="KW-1185">Reference proteome</keyword>
<keyword evidence="3 6" id="KW-0812">Transmembrane</keyword>
<dbReference type="EMBL" id="JACHFH010000015">
    <property type="protein sequence ID" value="MBB5336256.1"/>
    <property type="molecule type" value="Genomic_DNA"/>
</dbReference>
<evidence type="ECO:0000256" key="5">
    <source>
        <dbReference type="ARBA" id="ARBA00023136"/>
    </source>
</evidence>
<evidence type="ECO:0000256" key="3">
    <source>
        <dbReference type="ARBA" id="ARBA00022692"/>
    </source>
</evidence>
<evidence type="ECO:0000256" key="2">
    <source>
        <dbReference type="ARBA" id="ARBA00022475"/>
    </source>
</evidence>
<feature type="transmembrane region" description="Helical" evidence="6">
    <location>
        <begin position="224"/>
        <end position="248"/>
    </location>
</feature>
<evidence type="ECO:0000256" key="6">
    <source>
        <dbReference type="SAM" id="Phobius"/>
    </source>
</evidence>
<comment type="caution">
    <text evidence="7">The sequence shown here is derived from an EMBL/GenBank/DDBJ whole genome shotgun (WGS) entry which is preliminary data.</text>
</comment>
<feature type="transmembrane region" description="Helical" evidence="6">
    <location>
        <begin position="86"/>
        <end position="105"/>
    </location>
</feature>
<evidence type="ECO:0000256" key="1">
    <source>
        <dbReference type="ARBA" id="ARBA00004651"/>
    </source>
</evidence>
<proteinExistence type="predicted"/>
<feature type="transmembrane region" description="Helical" evidence="6">
    <location>
        <begin position="346"/>
        <end position="366"/>
    </location>
</feature>
<dbReference type="GO" id="GO:0005886">
    <property type="term" value="C:plasma membrane"/>
    <property type="evidence" value="ECO:0007669"/>
    <property type="project" value="UniProtKB-SubCell"/>
</dbReference>
<feature type="transmembrane region" description="Helical" evidence="6">
    <location>
        <begin position="152"/>
        <end position="170"/>
    </location>
</feature>
<dbReference type="RefSeq" id="WP_183861049.1">
    <property type="nucleotide sequence ID" value="NZ_JACHFH010000015.1"/>
</dbReference>
<dbReference type="Pfam" id="PF13520">
    <property type="entry name" value="AA_permease_2"/>
    <property type="match status" value="1"/>
</dbReference>
<dbReference type="Gene3D" id="1.20.1740.10">
    <property type="entry name" value="Amino acid/polyamine transporter I"/>
    <property type="match status" value="1"/>
</dbReference>
<dbReference type="PANTHER" id="PTHR42770:SF13">
    <property type="entry name" value="L-METHIONINE_BRANCHED-CHAIN AMINO ACID EXPORTER YJEH"/>
    <property type="match status" value="1"/>
</dbReference>
<feature type="transmembrane region" description="Helical" evidence="6">
    <location>
        <begin position="12"/>
        <end position="33"/>
    </location>
</feature>
<feature type="transmembrane region" description="Helical" evidence="6">
    <location>
        <begin position="45"/>
        <end position="65"/>
    </location>
</feature>
<reference evidence="7 8" key="1">
    <citation type="submission" date="2020-08" db="EMBL/GenBank/DDBJ databases">
        <title>Genomic Encyclopedia of Type Strains, Phase IV (KMG-IV): sequencing the most valuable type-strain genomes for metagenomic binning, comparative biology and taxonomic classification.</title>
        <authorList>
            <person name="Goeker M."/>
        </authorList>
    </citation>
    <scope>NUCLEOTIDE SEQUENCE [LARGE SCALE GENOMIC DNA]</scope>
    <source>
        <strain evidence="7 8">DSM 24661</strain>
    </source>
</reference>
<dbReference type="AlphaFoldDB" id="A0A840UGK7"/>
<dbReference type="PANTHER" id="PTHR42770">
    <property type="entry name" value="AMINO ACID TRANSPORTER-RELATED"/>
    <property type="match status" value="1"/>
</dbReference>
<evidence type="ECO:0000256" key="4">
    <source>
        <dbReference type="ARBA" id="ARBA00022989"/>
    </source>
</evidence>
<comment type="subcellular location">
    <subcellularLocation>
        <location evidence="1">Cell membrane</location>
        <topology evidence="1">Multi-pass membrane protein</topology>
    </subcellularLocation>
</comment>
<gene>
    <name evidence="7" type="ORF">HNR32_001404</name>
</gene>
<keyword evidence="4 6" id="KW-1133">Transmembrane helix</keyword>